<organism evidence="1 2">
    <name type="scientific">Racocetra persica</name>
    <dbReference type="NCBI Taxonomy" id="160502"/>
    <lineage>
        <taxon>Eukaryota</taxon>
        <taxon>Fungi</taxon>
        <taxon>Fungi incertae sedis</taxon>
        <taxon>Mucoromycota</taxon>
        <taxon>Glomeromycotina</taxon>
        <taxon>Glomeromycetes</taxon>
        <taxon>Diversisporales</taxon>
        <taxon>Gigasporaceae</taxon>
        <taxon>Racocetra</taxon>
    </lineage>
</organism>
<evidence type="ECO:0000313" key="1">
    <source>
        <dbReference type="EMBL" id="CAG8665561.1"/>
    </source>
</evidence>
<gene>
    <name evidence="1" type="ORF">RPERSI_LOCUS8454</name>
</gene>
<reference evidence="1" key="1">
    <citation type="submission" date="2021-06" db="EMBL/GenBank/DDBJ databases">
        <authorList>
            <person name="Kallberg Y."/>
            <person name="Tangrot J."/>
            <person name="Rosling A."/>
        </authorList>
    </citation>
    <scope>NUCLEOTIDE SEQUENCE</scope>
    <source>
        <strain evidence="1">MA461A</strain>
    </source>
</reference>
<proteinExistence type="predicted"/>
<protein>
    <submittedName>
        <fullName evidence="1">11655_t:CDS:1</fullName>
    </submittedName>
</protein>
<evidence type="ECO:0000313" key="2">
    <source>
        <dbReference type="Proteomes" id="UP000789920"/>
    </source>
</evidence>
<name>A0ACA9NT89_9GLOM</name>
<sequence>MNKEQKLEELKKELQELNDEYKSIIEQDYKKYNHNTIAQQLKYNQPIQVTKGEIELKLDYLLKTICKENIEKTINQLENQQLEEKNILIFKQQIEQLNQTKEKYFQDYEIAKKQREFL</sequence>
<dbReference type="EMBL" id="CAJVQC010015293">
    <property type="protein sequence ID" value="CAG8665561.1"/>
    <property type="molecule type" value="Genomic_DNA"/>
</dbReference>
<dbReference type="Proteomes" id="UP000789920">
    <property type="component" value="Unassembled WGS sequence"/>
</dbReference>
<comment type="caution">
    <text evidence="1">The sequence shown here is derived from an EMBL/GenBank/DDBJ whole genome shotgun (WGS) entry which is preliminary data.</text>
</comment>
<keyword evidence="2" id="KW-1185">Reference proteome</keyword>
<accession>A0ACA9NT89</accession>